<proteinExistence type="predicted"/>
<protein>
    <submittedName>
        <fullName evidence="2">CHAP domain-containing protein</fullName>
    </submittedName>
</protein>
<gene>
    <name evidence="2" type="ORF">GFH48_02600</name>
</gene>
<dbReference type="AlphaFoldDB" id="A0A5Q0L6G0"/>
<accession>A0A5Q0L6G0</accession>
<dbReference type="InterPro" id="IPR002477">
    <property type="entry name" value="Peptidoglycan-bd-like"/>
</dbReference>
<reference evidence="2 3" key="1">
    <citation type="submission" date="2019-10" db="EMBL/GenBank/DDBJ databases">
        <title>A novel species.</title>
        <authorList>
            <person name="Gao J."/>
        </authorList>
    </citation>
    <scope>NUCLEOTIDE SEQUENCE [LARGE SCALE GENOMIC DNA]</scope>
    <source>
        <strain evidence="2 3">QMT-28</strain>
    </source>
</reference>
<dbReference type="Proteomes" id="UP000326179">
    <property type="component" value="Chromosome"/>
</dbReference>
<evidence type="ECO:0000259" key="1">
    <source>
        <dbReference type="PROSITE" id="PS50911"/>
    </source>
</evidence>
<sequence>MGRLAFLVRAEDDSSRHRDTHRTTPGWRIRIGTFAATAAMVSAGVVLGAGPAAAVAPSAIKLTSASCPTEIVQGQVSGCVTELQNLLNAHGAGLVVDGQFGPSTLYAVREYQASTAIAVDGRVGPATKSKLYATGGSAPAPINLQSSSCPANIVQGDKGGCVTELQRLLRHHGYAVDVDGDFGAGTASAVRSFQTSYGLTADGQVGANTKRALYDTDESPSTGLDLRSSSCPDNIVEGQSGGCVATLQSLLNGKGQNVDVDGSFGPQTLTAVKAFQSANGLSADGEVGPNTKAALYSNIGGGGGNGAPAPINLNSASCPSEIVKGQRSGCVTELQSLLNHHGADLAVDGDFGSLTDSAVRDFQAEKGLSVDGHVGPNTKSALYGAVTPPSSPPPGGGYGKILDVAEAEVGTVEGSARANSYGSAVGLSLSTSDYAWCATFVSWVAKQTGASSYRNSYVSGWVKQARAGNYHLSVTTSPQPGDIVAFDWDGGSDFTGGNEHIGIVRTVSSGSSFTTVEGNTGNPNGGSDGVYVKSRSTNSGYDVVFIRVR</sequence>
<dbReference type="PROSITE" id="PS50911">
    <property type="entry name" value="CHAP"/>
    <property type="match status" value="1"/>
</dbReference>
<evidence type="ECO:0000313" key="3">
    <source>
        <dbReference type="Proteomes" id="UP000326179"/>
    </source>
</evidence>
<dbReference type="InterPro" id="IPR036366">
    <property type="entry name" value="PGBDSf"/>
</dbReference>
<dbReference type="EMBL" id="CP045643">
    <property type="protein sequence ID" value="QFZ72296.1"/>
    <property type="molecule type" value="Genomic_DNA"/>
</dbReference>
<evidence type="ECO:0000313" key="2">
    <source>
        <dbReference type="EMBL" id="QFZ72296.1"/>
    </source>
</evidence>
<dbReference type="RefSeq" id="WP_153286666.1">
    <property type="nucleotide sequence ID" value="NZ_CP045643.1"/>
</dbReference>
<dbReference type="Gene3D" id="1.10.101.10">
    <property type="entry name" value="PGBD-like superfamily/PGBD"/>
    <property type="match status" value="4"/>
</dbReference>
<dbReference type="Pfam" id="PF01471">
    <property type="entry name" value="PG_binding_1"/>
    <property type="match status" value="4"/>
</dbReference>
<dbReference type="SUPFAM" id="SSF47090">
    <property type="entry name" value="PGBD-like"/>
    <property type="match status" value="4"/>
</dbReference>
<dbReference type="KEGG" id="sfy:GFH48_02600"/>
<dbReference type="InterPro" id="IPR007921">
    <property type="entry name" value="CHAP_dom"/>
</dbReference>
<feature type="domain" description="Peptidase C51" evidence="1">
    <location>
        <begin position="412"/>
        <end position="547"/>
    </location>
</feature>
<name>A0A5Q0L6G0_9ACTN</name>
<dbReference type="InterPro" id="IPR038765">
    <property type="entry name" value="Papain-like_cys_pep_sf"/>
</dbReference>
<organism evidence="2 3">
    <name type="scientific">Streptomyces fagopyri</name>
    <dbReference type="NCBI Taxonomy" id="2662397"/>
    <lineage>
        <taxon>Bacteria</taxon>
        <taxon>Bacillati</taxon>
        <taxon>Actinomycetota</taxon>
        <taxon>Actinomycetes</taxon>
        <taxon>Kitasatosporales</taxon>
        <taxon>Streptomycetaceae</taxon>
        <taxon>Streptomyces</taxon>
    </lineage>
</organism>
<dbReference type="Gene3D" id="3.90.1720.10">
    <property type="entry name" value="endopeptidase domain like (from Nostoc punctiforme)"/>
    <property type="match status" value="1"/>
</dbReference>
<dbReference type="InterPro" id="IPR036365">
    <property type="entry name" value="PGBD-like_sf"/>
</dbReference>
<keyword evidence="3" id="KW-1185">Reference proteome</keyword>
<dbReference type="Pfam" id="PF05257">
    <property type="entry name" value="CHAP"/>
    <property type="match status" value="1"/>
</dbReference>
<dbReference type="SUPFAM" id="SSF54001">
    <property type="entry name" value="Cysteine proteinases"/>
    <property type="match status" value="1"/>
</dbReference>